<dbReference type="PANTHER" id="PTHR30055">
    <property type="entry name" value="HTH-TYPE TRANSCRIPTIONAL REGULATOR RUTR"/>
    <property type="match status" value="1"/>
</dbReference>
<dbReference type="InterPro" id="IPR050109">
    <property type="entry name" value="HTH-type_TetR-like_transc_reg"/>
</dbReference>
<gene>
    <name evidence="7" type="ORF">ACFSM5_14815</name>
</gene>
<dbReference type="InterPro" id="IPR036271">
    <property type="entry name" value="Tet_transcr_reg_TetR-rel_C_sf"/>
</dbReference>
<dbReference type="PROSITE" id="PS50977">
    <property type="entry name" value="HTH_TETR_2"/>
    <property type="match status" value="1"/>
</dbReference>
<evidence type="ECO:0000313" key="7">
    <source>
        <dbReference type="EMBL" id="MFD2264171.1"/>
    </source>
</evidence>
<dbReference type="InterPro" id="IPR039538">
    <property type="entry name" value="BetI_C"/>
</dbReference>
<evidence type="ECO:0000256" key="1">
    <source>
        <dbReference type="ARBA" id="ARBA00022491"/>
    </source>
</evidence>
<reference evidence="8" key="1">
    <citation type="journal article" date="2019" name="Int. J. Syst. Evol. Microbiol.">
        <title>The Global Catalogue of Microorganisms (GCM) 10K type strain sequencing project: providing services to taxonomists for standard genome sequencing and annotation.</title>
        <authorList>
            <consortium name="The Broad Institute Genomics Platform"/>
            <consortium name="The Broad Institute Genome Sequencing Center for Infectious Disease"/>
            <person name="Wu L."/>
            <person name="Ma J."/>
        </authorList>
    </citation>
    <scope>NUCLEOTIDE SEQUENCE [LARGE SCALE GENOMIC DNA]</scope>
    <source>
        <strain evidence="8">CGMCC 1.19062</strain>
    </source>
</reference>
<dbReference type="PRINTS" id="PR00455">
    <property type="entry name" value="HTHTETR"/>
</dbReference>
<keyword evidence="2" id="KW-0805">Transcription regulation</keyword>
<dbReference type="EMBL" id="JBHUIP010000012">
    <property type="protein sequence ID" value="MFD2264171.1"/>
    <property type="molecule type" value="Genomic_DNA"/>
</dbReference>
<name>A0ABW5DXK1_9PROT</name>
<evidence type="ECO:0000256" key="4">
    <source>
        <dbReference type="ARBA" id="ARBA00023163"/>
    </source>
</evidence>
<keyword evidence="3 5" id="KW-0238">DNA-binding</keyword>
<dbReference type="Pfam" id="PF13977">
    <property type="entry name" value="TetR_C_6"/>
    <property type="match status" value="1"/>
</dbReference>
<evidence type="ECO:0000256" key="5">
    <source>
        <dbReference type="PROSITE-ProRule" id="PRU00335"/>
    </source>
</evidence>
<protein>
    <submittedName>
        <fullName evidence="7">TetR/AcrR family transcriptional regulator</fullName>
    </submittedName>
</protein>
<organism evidence="7 8">
    <name type="scientific">Lacibacterium aquatile</name>
    <dbReference type="NCBI Taxonomy" id="1168082"/>
    <lineage>
        <taxon>Bacteria</taxon>
        <taxon>Pseudomonadati</taxon>
        <taxon>Pseudomonadota</taxon>
        <taxon>Alphaproteobacteria</taxon>
        <taxon>Rhodospirillales</taxon>
        <taxon>Rhodospirillaceae</taxon>
    </lineage>
</organism>
<comment type="caution">
    <text evidence="7">The sequence shown here is derived from an EMBL/GenBank/DDBJ whole genome shotgun (WGS) entry which is preliminary data.</text>
</comment>
<accession>A0ABW5DXK1</accession>
<feature type="DNA-binding region" description="H-T-H motif" evidence="5">
    <location>
        <begin position="33"/>
        <end position="52"/>
    </location>
</feature>
<dbReference type="SUPFAM" id="SSF46689">
    <property type="entry name" value="Homeodomain-like"/>
    <property type="match status" value="1"/>
</dbReference>
<dbReference type="InterPro" id="IPR023772">
    <property type="entry name" value="DNA-bd_HTH_TetR-type_CS"/>
</dbReference>
<dbReference type="Proteomes" id="UP001597295">
    <property type="component" value="Unassembled WGS sequence"/>
</dbReference>
<dbReference type="SUPFAM" id="SSF48498">
    <property type="entry name" value="Tetracyclin repressor-like, C-terminal domain"/>
    <property type="match status" value="1"/>
</dbReference>
<evidence type="ECO:0000313" key="8">
    <source>
        <dbReference type="Proteomes" id="UP001597295"/>
    </source>
</evidence>
<keyword evidence="8" id="KW-1185">Reference proteome</keyword>
<dbReference type="RefSeq" id="WP_379877218.1">
    <property type="nucleotide sequence ID" value="NZ_JBHUIP010000012.1"/>
</dbReference>
<evidence type="ECO:0000256" key="3">
    <source>
        <dbReference type="ARBA" id="ARBA00023125"/>
    </source>
</evidence>
<feature type="domain" description="HTH tetR-type" evidence="6">
    <location>
        <begin position="10"/>
        <end position="70"/>
    </location>
</feature>
<dbReference type="InterPro" id="IPR001647">
    <property type="entry name" value="HTH_TetR"/>
</dbReference>
<keyword evidence="1" id="KW-0678">Repressor</keyword>
<dbReference type="Pfam" id="PF00440">
    <property type="entry name" value="TetR_N"/>
    <property type="match status" value="1"/>
</dbReference>
<dbReference type="Gene3D" id="1.10.357.10">
    <property type="entry name" value="Tetracycline Repressor, domain 2"/>
    <property type="match status" value="1"/>
</dbReference>
<dbReference type="PROSITE" id="PS01081">
    <property type="entry name" value="HTH_TETR_1"/>
    <property type="match status" value="1"/>
</dbReference>
<evidence type="ECO:0000259" key="6">
    <source>
        <dbReference type="PROSITE" id="PS50977"/>
    </source>
</evidence>
<sequence>MPKLTPQQQNDRRMAILQGAERCFASKGFHPTTMQDICREAGVSPGALYLYFKSKEALIVGICERDRQEVMAGIAQIEAVPNLLDALQGMLVHYCVNEPVSRMKLMVEIFAEANRNPDVAATVHETDHLINERFRALTLQGVADGRLIAKGDPELIVDTLIVLSDGVFWRRATDPTFDAAHFIDGLFKLIRSNLMIQKSDLVP</sequence>
<evidence type="ECO:0000256" key="2">
    <source>
        <dbReference type="ARBA" id="ARBA00023015"/>
    </source>
</evidence>
<dbReference type="PANTHER" id="PTHR30055:SF234">
    <property type="entry name" value="HTH-TYPE TRANSCRIPTIONAL REGULATOR BETI"/>
    <property type="match status" value="1"/>
</dbReference>
<dbReference type="InterPro" id="IPR009057">
    <property type="entry name" value="Homeodomain-like_sf"/>
</dbReference>
<proteinExistence type="predicted"/>
<keyword evidence="4" id="KW-0804">Transcription</keyword>